<organism evidence="1 2">
    <name type="scientific">Mycobacterium paraffinicum</name>
    <dbReference type="NCBI Taxonomy" id="53378"/>
    <lineage>
        <taxon>Bacteria</taxon>
        <taxon>Bacillati</taxon>
        <taxon>Actinomycetota</taxon>
        <taxon>Actinomycetes</taxon>
        <taxon>Mycobacteriales</taxon>
        <taxon>Mycobacteriaceae</taxon>
        <taxon>Mycobacterium</taxon>
    </lineage>
</organism>
<protein>
    <recommendedName>
        <fullName evidence="3">Secreted protein</fullName>
    </recommendedName>
</protein>
<keyword evidence="2" id="KW-1185">Reference proteome</keyword>
<evidence type="ECO:0000313" key="1">
    <source>
        <dbReference type="EMBL" id="GAA4537232.1"/>
    </source>
</evidence>
<evidence type="ECO:0000313" key="2">
    <source>
        <dbReference type="Proteomes" id="UP001501417"/>
    </source>
</evidence>
<dbReference type="Proteomes" id="UP001501417">
    <property type="component" value="Unassembled WGS sequence"/>
</dbReference>
<name>A0ABP8RG03_9MYCO</name>
<accession>A0ABP8RG03</accession>
<dbReference type="EMBL" id="BAABGF010000017">
    <property type="protein sequence ID" value="GAA4537232.1"/>
    <property type="molecule type" value="Genomic_DNA"/>
</dbReference>
<sequence>MYRLALVTFAVRAISRMVAREYPAVATQRMVAATIRRRVSSPLAPTGRPRCARVTVLSPLARPVRRLRVPGMVEYNRVID</sequence>
<comment type="caution">
    <text evidence="1">The sequence shown here is derived from an EMBL/GenBank/DDBJ whole genome shotgun (WGS) entry which is preliminary data.</text>
</comment>
<gene>
    <name evidence="1" type="ORF">GCM10023161_13700</name>
</gene>
<evidence type="ECO:0008006" key="3">
    <source>
        <dbReference type="Google" id="ProtNLM"/>
    </source>
</evidence>
<reference evidence="2" key="1">
    <citation type="journal article" date="2019" name="Int. J. Syst. Evol. Microbiol.">
        <title>The Global Catalogue of Microorganisms (GCM) 10K type strain sequencing project: providing services to taxonomists for standard genome sequencing and annotation.</title>
        <authorList>
            <consortium name="The Broad Institute Genomics Platform"/>
            <consortium name="The Broad Institute Genome Sequencing Center for Infectious Disease"/>
            <person name="Wu L."/>
            <person name="Ma J."/>
        </authorList>
    </citation>
    <scope>NUCLEOTIDE SEQUENCE [LARGE SCALE GENOMIC DNA]</scope>
    <source>
        <strain evidence="2">JCM 17782</strain>
    </source>
</reference>
<proteinExistence type="predicted"/>